<dbReference type="PANTHER" id="PTHR36050:SF1">
    <property type="entry name" value="O-FUCOSYLTRANSFERASE 30"/>
    <property type="match status" value="1"/>
</dbReference>
<dbReference type="AlphaFoldDB" id="A0A9N9B0M1"/>
<keyword evidence="3" id="KW-0119">Carbohydrate metabolism</keyword>
<evidence type="ECO:0000256" key="3">
    <source>
        <dbReference type="ARBA" id="ARBA00023277"/>
    </source>
</evidence>
<evidence type="ECO:0000256" key="1">
    <source>
        <dbReference type="ARBA" id="ARBA00022679"/>
    </source>
</evidence>
<evidence type="ECO:0000313" key="4">
    <source>
        <dbReference type="EMBL" id="CAG8551541.1"/>
    </source>
</evidence>
<dbReference type="Gene3D" id="3.40.50.11350">
    <property type="match status" value="1"/>
</dbReference>
<dbReference type="InterPro" id="IPR019378">
    <property type="entry name" value="GDP-Fuc_O-FucTrfase"/>
</dbReference>
<keyword evidence="2" id="KW-0294">Fucose metabolism</keyword>
<accession>A0A9N9B0M1</accession>
<protein>
    <submittedName>
        <fullName evidence="4">2563_t:CDS:1</fullName>
    </submittedName>
</protein>
<dbReference type="GO" id="GO:0016740">
    <property type="term" value="F:transferase activity"/>
    <property type="evidence" value="ECO:0007669"/>
    <property type="project" value="UniProtKB-KW"/>
</dbReference>
<name>A0A9N9B0M1_9GLOM</name>
<reference evidence="4" key="1">
    <citation type="submission" date="2021-06" db="EMBL/GenBank/DDBJ databases">
        <authorList>
            <person name="Kallberg Y."/>
            <person name="Tangrot J."/>
            <person name="Rosling A."/>
        </authorList>
    </citation>
    <scope>NUCLEOTIDE SEQUENCE</scope>
    <source>
        <strain evidence="4">FL130A</strain>
    </source>
</reference>
<dbReference type="GO" id="GO:0006004">
    <property type="term" value="P:fucose metabolic process"/>
    <property type="evidence" value="ECO:0007669"/>
    <property type="project" value="UniProtKB-KW"/>
</dbReference>
<sequence length="501" mass="58022">MNFIIIDQTIFRPLIQYSNHWQMWKKLVKLSFLLTIIVLACKIALSYHERESFGRNLSGLSSNLLTLKDEYNLISTLQQRFTPNRKCKNLVDNNADNDEEKFITYLPHSGFHNQRIALENAIFIAWYTNRTLIVPPVILGKKIAWIKNPKLSNNLAKLNATKNLDECHSFPARSLRYERCIKGYNAYTLFPWDKLMDLGSIRNHISIINRQDFNPQDLYKLINITDPTEEVYYVKEKSRYDIQFYDQDGALNRKQNPKFERQLPLCSLLNRKEKLVHFRSIFSSNRIKTSLYDNQIFREMVKKKLVFNHPILTKVVKRITRKLGGSEKYIGLHLRVGDNGYLDSKAELIRSMIKAIKNEEGINQESDNFNETNNDNDGDDGIRKPTLSINYIEKCANTRSLFIATDGKVSDPVIQPIFTTFPCTFTIKDFSDEIQLLKQAKNNVDNSSLYAYFLPMVDLMVSAHGSKFFGTYGSTFSAYALRLHQVWIPDGTGKMISINQG</sequence>
<dbReference type="OrthoDB" id="1882547at2759"/>
<keyword evidence="5" id="KW-1185">Reference proteome</keyword>
<evidence type="ECO:0000256" key="2">
    <source>
        <dbReference type="ARBA" id="ARBA00023253"/>
    </source>
</evidence>
<proteinExistence type="predicted"/>
<dbReference type="Proteomes" id="UP000789508">
    <property type="component" value="Unassembled WGS sequence"/>
</dbReference>
<dbReference type="Pfam" id="PF10250">
    <property type="entry name" value="O-FucT"/>
    <property type="match status" value="1"/>
</dbReference>
<dbReference type="PANTHER" id="PTHR36050">
    <property type="entry name" value="O-FUCOSYLTRANSFERASE 30"/>
    <property type="match status" value="1"/>
</dbReference>
<evidence type="ECO:0000313" key="5">
    <source>
        <dbReference type="Proteomes" id="UP000789508"/>
    </source>
</evidence>
<comment type="caution">
    <text evidence="4">The sequence shown here is derived from an EMBL/GenBank/DDBJ whole genome shotgun (WGS) entry which is preliminary data.</text>
</comment>
<dbReference type="CDD" id="cd11296">
    <property type="entry name" value="O-FucT_like"/>
    <property type="match status" value="1"/>
</dbReference>
<dbReference type="EMBL" id="CAJVPS010001828">
    <property type="protein sequence ID" value="CAG8551541.1"/>
    <property type="molecule type" value="Genomic_DNA"/>
</dbReference>
<gene>
    <name evidence="4" type="ORF">ALEPTO_LOCUS5899</name>
</gene>
<keyword evidence="1" id="KW-0808">Transferase</keyword>
<organism evidence="4 5">
    <name type="scientific">Ambispora leptoticha</name>
    <dbReference type="NCBI Taxonomy" id="144679"/>
    <lineage>
        <taxon>Eukaryota</taxon>
        <taxon>Fungi</taxon>
        <taxon>Fungi incertae sedis</taxon>
        <taxon>Mucoromycota</taxon>
        <taxon>Glomeromycotina</taxon>
        <taxon>Glomeromycetes</taxon>
        <taxon>Archaeosporales</taxon>
        <taxon>Ambisporaceae</taxon>
        <taxon>Ambispora</taxon>
    </lineage>
</organism>